<keyword evidence="5 12" id="KW-0639">Primosome</keyword>
<dbReference type="NCBIfam" id="TIGR00335">
    <property type="entry name" value="primase_sml"/>
    <property type="match status" value="1"/>
</dbReference>
<dbReference type="GO" id="GO:0003899">
    <property type="term" value="F:DNA-directed RNA polymerase activity"/>
    <property type="evidence" value="ECO:0007669"/>
    <property type="project" value="InterPro"/>
</dbReference>
<keyword evidence="6 12" id="KW-0808">Transferase</keyword>
<keyword evidence="7" id="KW-0548">Nucleotidyltransferase</keyword>
<comment type="cofactor">
    <cofactor evidence="2">
        <name>Mg(2+)</name>
        <dbReference type="ChEBI" id="CHEBI:18420"/>
    </cofactor>
</comment>
<dbReference type="Pfam" id="PF01896">
    <property type="entry name" value="DNA_primase_S"/>
    <property type="match status" value="1"/>
</dbReference>
<evidence type="ECO:0000256" key="12">
    <source>
        <dbReference type="RuleBase" id="RU003514"/>
    </source>
</evidence>
<dbReference type="InterPro" id="IPR002755">
    <property type="entry name" value="DNA_primase_S"/>
</dbReference>
<comment type="similarity">
    <text evidence="3 12">Belongs to the eukaryotic-type primase small subunit family.</text>
</comment>
<evidence type="ECO:0000256" key="7">
    <source>
        <dbReference type="ARBA" id="ARBA00022695"/>
    </source>
</evidence>
<keyword evidence="14" id="KW-1185">Reference proteome</keyword>
<dbReference type="OrthoDB" id="19606at2759"/>
<evidence type="ECO:0000313" key="13">
    <source>
        <dbReference type="EMBL" id="KAB8372632.1"/>
    </source>
</evidence>
<proteinExistence type="inferred from homology"/>
<dbReference type="EC" id="2.7.7.-" evidence="12"/>
<dbReference type="GO" id="GO:0005658">
    <property type="term" value="C:alpha DNA polymerase:primase complex"/>
    <property type="evidence" value="ECO:0007669"/>
    <property type="project" value="UniProtKB-ARBA"/>
</dbReference>
<keyword evidence="4 12" id="KW-0240">DNA-directed RNA polymerase</keyword>
<evidence type="ECO:0000256" key="10">
    <source>
        <dbReference type="ARBA" id="ARBA00022833"/>
    </source>
</evidence>
<evidence type="ECO:0000313" key="14">
    <source>
        <dbReference type="Proteomes" id="UP000327013"/>
    </source>
</evidence>
<dbReference type="EMBL" id="VIBQ01000020">
    <property type="protein sequence ID" value="KAB8372632.1"/>
    <property type="molecule type" value="Genomic_DNA"/>
</dbReference>
<dbReference type="AlphaFoldDB" id="A0A5N6KYV3"/>
<evidence type="ECO:0000256" key="6">
    <source>
        <dbReference type="ARBA" id="ARBA00022679"/>
    </source>
</evidence>
<organism evidence="13 14">
    <name type="scientific">Carpinus fangiana</name>
    <dbReference type="NCBI Taxonomy" id="176857"/>
    <lineage>
        <taxon>Eukaryota</taxon>
        <taxon>Viridiplantae</taxon>
        <taxon>Streptophyta</taxon>
        <taxon>Embryophyta</taxon>
        <taxon>Tracheophyta</taxon>
        <taxon>Spermatophyta</taxon>
        <taxon>Magnoliopsida</taxon>
        <taxon>eudicotyledons</taxon>
        <taxon>Gunneridae</taxon>
        <taxon>Pentapetalae</taxon>
        <taxon>rosids</taxon>
        <taxon>fabids</taxon>
        <taxon>Fagales</taxon>
        <taxon>Betulaceae</taxon>
        <taxon>Carpinus</taxon>
    </lineage>
</organism>
<dbReference type="InterPro" id="IPR014052">
    <property type="entry name" value="DNA_primase_ssu_euk/arc"/>
</dbReference>
<comment type="cofactor">
    <cofactor evidence="1">
        <name>Mn(2+)</name>
        <dbReference type="ChEBI" id="CHEBI:29035"/>
    </cofactor>
</comment>
<reference evidence="13 14" key="1">
    <citation type="submission" date="2019-06" db="EMBL/GenBank/DDBJ databases">
        <title>A chromosomal-level reference genome of Carpinus fangiana (Coryloideae, Betulaceae).</title>
        <authorList>
            <person name="Yang X."/>
            <person name="Wang Z."/>
            <person name="Zhang L."/>
            <person name="Hao G."/>
            <person name="Liu J."/>
            <person name="Yang Y."/>
        </authorList>
    </citation>
    <scope>NUCLEOTIDE SEQUENCE [LARGE SCALE GENOMIC DNA]</scope>
    <source>
        <strain evidence="13">Cfa_2016G</strain>
        <tissue evidence="13">Leaf</tissue>
    </source>
</reference>
<dbReference type="GO" id="GO:0006269">
    <property type="term" value="P:DNA replication, synthesis of primer"/>
    <property type="evidence" value="ECO:0007669"/>
    <property type="project" value="UniProtKB-KW"/>
</dbReference>
<name>A0A5N6KYV3_9ROSI</name>
<dbReference type="Gene3D" id="3.90.920.10">
    <property type="entry name" value="DNA primase, PRIM domain"/>
    <property type="match status" value="1"/>
</dbReference>
<evidence type="ECO:0000256" key="9">
    <source>
        <dbReference type="ARBA" id="ARBA00022723"/>
    </source>
</evidence>
<keyword evidence="11" id="KW-0804">Transcription</keyword>
<evidence type="ECO:0000256" key="5">
    <source>
        <dbReference type="ARBA" id="ARBA00022515"/>
    </source>
</evidence>
<dbReference type="SUPFAM" id="SSF56747">
    <property type="entry name" value="Prim-pol domain"/>
    <property type="match status" value="1"/>
</dbReference>
<evidence type="ECO:0000256" key="3">
    <source>
        <dbReference type="ARBA" id="ARBA00009762"/>
    </source>
</evidence>
<dbReference type="PANTHER" id="PTHR10536">
    <property type="entry name" value="DNA PRIMASE SMALL SUBUNIT"/>
    <property type="match status" value="1"/>
</dbReference>
<keyword evidence="10" id="KW-0862">Zinc</keyword>
<keyword evidence="9" id="KW-0479">Metal-binding</keyword>
<evidence type="ECO:0000256" key="2">
    <source>
        <dbReference type="ARBA" id="ARBA00001946"/>
    </source>
</evidence>
<dbReference type="GO" id="GO:0046872">
    <property type="term" value="F:metal ion binding"/>
    <property type="evidence" value="ECO:0007669"/>
    <property type="project" value="UniProtKB-KW"/>
</dbReference>
<gene>
    <name evidence="13" type="ORF">FH972_024733</name>
</gene>
<protein>
    <recommendedName>
        <fullName evidence="12">DNA primase</fullName>
        <ecNumber evidence="12">2.7.7.-</ecNumber>
    </recommendedName>
</protein>
<evidence type="ECO:0000256" key="4">
    <source>
        <dbReference type="ARBA" id="ARBA00022478"/>
    </source>
</evidence>
<accession>A0A5N6KYV3</accession>
<dbReference type="FunFam" id="3.90.920.10:FF:000001">
    <property type="entry name" value="DNA primase"/>
    <property type="match status" value="1"/>
</dbReference>
<evidence type="ECO:0000256" key="11">
    <source>
        <dbReference type="ARBA" id="ARBA00023163"/>
    </source>
</evidence>
<comment type="caution">
    <text evidence="13">The sequence shown here is derived from an EMBL/GenBank/DDBJ whole genome shotgun (WGS) entry which is preliminary data.</text>
</comment>
<dbReference type="Proteomes" id="UP000327013">
    <property type="component" value="Unassembled WGS sequence"/>
</dbReference>
<evidence type="ECO:0000256" key="1">
    <source>
        <dbReference type="ARBA" id="ARBA00001936"/>
    </source>
</evidence>
<dbReference type="CDD" id="cd04860">
    <property type="entry name" value="AE_Prim_S"/>
    <property type="match status" value="1"/>
</dbReference>
<sequence>MTREEIGNGSEDMVIDECEPEGRERNAVPDEFNPNYLKVYYGKLFPHADIFKWMSYGNDGKHPACDQSYFGRREFSYTLDNDIYLRFQSFNSASELENSIKEKCPFKIDIGPVYSVDPAKRHAYAQTGDNVFTPVERELVFDIDITDYDDVRYCCSGADVCLDCWPLMTVAIKVIDTSLRDDFGFNHILWVFSGRRGVHCWVCDGKARRLTNEQRASIAEYFRVYKGNENNLKKVSFTGLALHPFLARSYTEVLKEFFESKLLSSQKLFSTEERYEKILEMIPDESITSELRGKWQENKRSSISKEDTNVVRWQQLKHILQSGRLKAQGLRKCVEEIVFSFTYPRLDMEVSKHMNHLLKAPFCVHPKTGRVCVPIDPNCCEEFDPTAVPTLSKLLEEMNMGALRADVGNEWDRTSLGKSVRFFRSSFLQPLLKSCKEEIENSYNAKLQHSKNSMSW</sequence>
<keyword evidence="8 12" id="KW-0235">DNA replication</keyword>
<evidence type="ECO:0000256" key="8">
    <source>
        <dbReference type="ARBA" id="ARBA00022705"/>
    </source>
</evidence>